<keyword evidence="2" id="KW-0732">Signal</keyword>
<proteinExistence type="predicted"/>
<name>A0A226D391_FOLCA</name>
<accession>A0A226D391</accession>
<gene>
    <name evidence="3" type="ORF">Fcan01_26104</name>
</gene>
<protein>
    <submittedName>
        <fullName evidence="3">Uncharacterized protein</fullName>
    </submittedName>
</protein>
<dbReference type="EMBL" id="LNIX01000041">
    <property type="protein sequence ID" value="OXA39131.1"/>
    <property type="molecule type" value="Genomic_DNA"/>
</dbReference>
<evidence type="ECO:0000256" key="2">
    <source>
        <dbReference type="SAM" id="SignalP"/>
    </source>
</evidence>
<dbReference type="Proteomes" id="UP000198287">
    <property type="component" value="Unassembled WGS sequence"/>
</dbReference>
<feature type="region of interest" description="Disordered" evidence="1">
    <location>
        <begin position="164"/>
        <end position="199"/>
    </location>
</feature>
<reference evidence="3 4" key="1">
    <citation type="submission" date="2015-12" db="EMBL/GenBank/DDBJ databases">
        <title>The genome of Folsomia candida.</title>
        <authorList>
            <person name="Faddeeva A."/>
            <person name="Derks M.F."/>
            <person name="Anvar Y."/>
            <person name="Smit S."/>
            <person name="Van Straalen N."/>
            <person name="Roelofs D."/>
        </authorList>
    </citation>
    <scope>NUCLEOTIDE SEQUENCE [LARGE SCALE GENOMIC DNA]</scope>
    <source>
        <strain evidence="3 4">VU population</strain>
        <tissue evidence="3">Whole body</tissue>
    </source>
</reference>
<feature type="signal peptide" evidence="2">
    <location>
        <begin position="1"/>
        <end position="24"/>
    </location>
</feature>
<feature type="chain" id="PRO_5012240216" evidence="2">
    <location>
        <begin position="25"/>
        <end position="199"/>
    </location>
</feature>
<sequence>MNWITVFLYALILTATFNFEGVDSAPARVRRATVDQFINAHVIHPNDYDRIMNPYPGLSSNTLMQNYFVGMHRNDARRAETRATRPYSSRARNTFIVSSDAAVMDSVRNGQDAGRNRMGPLRQTDRNFNLFEAYPNGGFTTRYQGNVPFVTGVNGNNYPVHFERPVLPSDRSPGARPGGGGAGTRRRGTNHNVGDHAAK</sequence>
<evidence type="ECO:0000256" key="1">
    <source>
        <dbReference type="SAM" id="MobiDB-lite"/>
    </source>
</evidence>
<dbReference type="AlphaFoldDB" id="A0A226D391"/>
<comment type="caution">
    <text evidence="3">The sequence shown here is derived from an EMBL/GenBank/DDBJ whole genome shotgun (WGS) entry which is preliminary data.</text>
</comment>
<organism evidence="3 4">
    <name type="scientific">Folsomia candida</name>
    <name type="common">Springtail</name>
    <dbReference type="NCBI Taxonomy" id="158441"/>
    <lineage>
        <taxon>Eukaryota</taxon>
        <taxon>Metazoa</taxon>
        <taxon>Ecdysozoa</taxon>
        <taxon>Arthropoda</taxon>
        <taxon>Hexapoda</taxon>
        <taxon>Collembola</taxon>
        <taxon>Entomobryomorpha</taxon>
        <taxon>Isotomoidea</taxon>
        <taxon>Isotomidae</taxon>
        <taxon>Proisotominae</taxon>
        <taxon>Folsomia</taxon>
    </lineage>
</organism>
<evidence type="ECO:0000313" key="4">
    <source>
        <dbReference type="Proteomes" id="UP000198287"/>
    </source>
</evidence>
<keyword evidence="4" id="KW-1185">Reference proteome</keyword>
<evidence type="ECO:0000313" key="3">
    <source>
        <dbReference type="EMBL" id="OXA39131.1"/>
    </source>
</evidence>